<dbReference type="Gene3D" id="1.10.150.240">
    <property type="entry name" value="Putative phosphatase, domain 2"/>
    <property type="match status" value="1"/>
</dbReference>
<evidence type="ECO:0000256" key="9">
    <source>
        <dbReference type="ARBA" id="ARBA00044926"/>
    </source>
</evidence>
<comment type="subcellular location">
    <subcellularLocation>
        <location evidence="1">Cytoplasm</location>
    </subcellularLocation>
</comment>
<feature type="binding site" evidence="14">
    <location>
        <position position="171"/>
    </location>
    <ligand>
        <name>Mg(2+)</name>
        <dbReference type="ChEBI" id="CHEBI:18420"/>
    </ligand>
</feature>
<dbReference type="RefSeq" id="WP_091633073.1">
    <property type="nucleotide sequence ID" value="NZ_FNYW01000005.1"/>
</dbReference>
<organism evidence="16 17">
    <name type="scientific">Alkalibacterium gilvum</name>
    <dbReference type="NCBI Taxonomy" id="1130080"/>
    <lineage>
        <taxon>Bacteria</taxon>
        <taxon>Bacillati</taxon>
        <taxon>Bacillota</taxon>
        <taxon>Bacilli</taxon>
        <taxon>Lactobacillales</taxon>
        <taxon>Carnobacteriaceae</taxon>
        <taxon>Alkalibacterium</taxon>
    </lineage>
</organism>
<feature type="active site" description="Proton donor/acceptor" evidence="12">
    <location>
        <position position="10"/>
    </location>
</feature>
<dbReference type="GO" id="GO:0008801">
    <property type="term" value="F:beta-phosphoglucomutase activity"/>
    <property type="evidence" value="ECO:0007669"/>
    <property type="project" value="UniProtKB-EC"/>
</dbReference>
<dbReference type="Proteomes" id="UP000198564">
    <property type="component" value="Unassembled WGS sequence"/>
</dbReference>
<dbReference type="SFLD" id="SFLDG01129">
    <property type="entry name" value="C1.5:_HAD__Beta-PGM__Phosphata"/>
    <property type="match status" value="1"/>
</dbReference>
<evidence type="ECO:0000256" key="14">
    <source>
        <dbReference type="PIRSR" id="PIRSR610972-3"/>
    </source>
</evidence>
<dbReference type="SFLD" id="SFLDG01135">
    <property type="entry name" value="C1.5.6:_HAD__Beta-PGM__Phospha"/>
    <property type="match status" value="1"/>
</dbReference>
<feature type="binding site" evidence="14">
    <location>
        <position position="10"/>
    </location>
    <ligand>
        <name>Mg(2+)</name>
        <dbReference type="ChEBI" id="CHEBI:18420"/>
    </ligand>
</feature>
<feature type="site" description="Important for catalytic activity and assists the phosphoryl transfer reaction to Asp8 by balancing charge and orienting the reacting groups" evidence="15">
    <location>
        <position position="115"/>
    </location>
</feature>
<keyword evidence="17" id="KW-1185">Reference proteome</keyword>
<keyword evidence="7" id="KW-0413">Isomerase</keyword>
<feature type="binding site" evidence="13">
    <location>
        <position position="24"/>
    </location>
    <ligand>
        <name>substrate</name>
    </ligand>
</feature>
<comment type="cofactor">
    <cofactor evidence="14">
        <name>Mg(2+)</name>
        <dbReference type="ChEBI" id="CHEBI:18420"/>
    </cofactor>
    <text evidence="14">Binds 2 magnesium ions per subunit.</text>
</comment>
<comment type="similarity">
    <text evidence="2">Belongs to the HAD-like hydrolase superfamily. CbbY/CbbZ/Gph/YieH family.</text>
</comment>
<evidence type="ECO:0000256" key="13">
    <source>
        <dbReference type="PIRSR" id="PIRSR610972-2"/>
    </source>
</evidence>
<dbReference type="GO" id="GO:0000287">
    <property type="term" value="F:magnesium ion binding"/>
    <property type="evidence" value="ECO:0007669"/>
    <property type="project" value="InterPro"/>
</dbReference>
<keyword evidence="3" id="KW-0963">Cytoplasm</keyword>
<dbReference type="InterPro" id="IPR023198">
    <property type="entry name" value="PGP-like_dom2"/>
</dbReference>
<feature type="binding site" evidence="14">
    <location>
        <position position="172"/>
    </location>
    <ligand>
        <name>Mg(2+)</name>
        <dbReference type="ChEBI" id="CHEBI:18420"/>
    </ligand>
</feature>
<feature type="active site" description="Nucleophile" evidence="12">
    <location>
        <position position="8"/>
    </location>
</feature>
<dbReference type="CDD" id="cd02598">
    <property type="entry name" value="HAD_BPGM"/>
    <property type="match status" value="1"/>
</dbReference>
<evidence type="ECO:0000256" key="10">
    <source>
        <dbReference type="ARBA" id="ARBA00044968"/>
    </source>
</evidence>
<dbReference type="NCBIfam" id="TIGR02009">
    <property type="entry name" value="PGMB-YQAB-SF"/>
    <property type="match status" value="1"/>
</dbReference>
<feature type="binding site" evidence="13">
    <location>
        <begin position="8"/>
        <end position="10"/>
    </location>
    <ligand>
        <name>substrate</name>
    </ligand>
</feature>
<protein>
    <recommendedName>
        <fullName evidence="11">Beta-phosphoglucomutase</fullName>
        <ecNumber evidence="10">5.4.2.6</ecNumber>
    </recommendedName>
</protein>
<dbReference type="AlphaFoldDB" id="A0A1H6S689"/>
<dbReference type="EC" id="5.4.2.6" evidence="10"/>
<dbReference type="InterPro" id="IPR051806">
    <property type="entry name" value="HAD-like_SPP"/>
</dbReference>
<dbReference type="InterPro" id="IPR010976">
    <property type="entry name" value="B-phosphoglucomutase_hydrolase"/>
</dbReference>
<comment type="catalytic activity">
    <reaction evidence="9">
        <text>beta-D-glucose 1-phosphate = beta-D-glucose 6-phosphate</text>
        <dbReference type="Rhea" id="RHEA:20113"/>
        <dbReference type="ChEBI" id="CHEBI:57684"/>
        <dbReference type="ChEBI" id="CHEBI:58247"/>
        <dbReference type="EC" id="5.4.2.6"/>
    </reaction>
</comment>
<reference evidence="17" key="1">
    <citation type="submission" date="2016-10" db="EMBL/GenBank/DDBJ databases">
        <authorList>
            <person name="Varghese N."/>
            <person name="Submissions S."/>
        </authorList>
    </citation>
    <scope>NUCLEOTIDE SEQUENCE [LARGE SCALE GENOMIC DNA]</scope>
    <source>
        <strain evidence="17">DSM 25751</strain>
    </source>
</reference>
<dbReference type="GO" id="GO:0005737">
    <property type="term" value="C:cytoplasm"/>
    <property type="evidence" value="ECO:0007669"/>
    <property type="project" value="UniProtKB-SubCell"/>
</dbReference>
<evidence type="ECO:0000256" key="15">
    <source>
        <dbReference type="PIRSR" id="PIRSR610972-4"/>
    </source>
</evidence>
<dbReference type="FunFam" id="1.10.150.240:FF:000010">
    <property type="entry name" value="Beta-phosphoglucomutase"/>
    <property type="match status" value="1"/>
</dbReference>
<keyword evidence="5 14" id="KW-0479">Metal-binding</keyword>
<feature type="site" description="Important for catalytic activity and assists the phosphoryl transfer reaction to Asp8 by balancing charge and orienting the reacting groups" evidence="15">
    <location>
        <position position="147"/>
    </location>
</feature>
<dbReference type="Gene3D" id="3.40.50.1000">
    <property type="entry name" value="HAD superfamily/HAD-like"/>
    <property type="match status" value="1"/>
</dbReference>
<dbReference type="OrthoDB" id="9797743at2"/>
<accession>A0A1H6S689</accession>
<evidence type="ECO:0000256" key="7">
    <source>
        <dbReference type="ARBA" id="ARBA00023235"/>
    </source>
</evidence>
<dbReference type="GO" id="GO:0050308">
    <property type="term" value="F:sugar-phosphatase activity"/>
    <property type="evidence" value="ECO:0007669"/>
    <property type="project" value="TreeGrafter"/>
</dbReference>
<evidence type="ECO:0000313" key="17">
    <source>
        <dbReference type="Proteomes" id="UP000198564"/>
    </source>
</evidence>
<keyword evidence="4" id="KW-0597">Phosphoprotein</keyword>
<evidence type="ECO:0000256" key="1">
    <source>
        <dbReference type="ARBA" id="ARBA00004496"/>
    </source>
</evidence>
<dbReference type="NCBIfam" id="TIGR01509">
    <property type="entry name" value="HAD-SF-IA-v3"/>
    <property type="match status" value="1"/>
</dbReference>
<dbReference type="InterPro" id="IPR036412">
    <property type="entry name" value="HAD-like_sf"/>
</dbReference>
<feature type="binding site" evidence="13">
    <location>
        <begin position="43"/>
        <end position="48"/>
    </location>
    <ligand>
        <name>substrate</name>
    </ligand>
</feature>
<dbReference type="STRING" id="1130080.SAMN04488113_10516"/>
<name>A0A1H6S689_9LACT</name>
<dbReference type="GO" id="GO:0005975">
    <property type="term" value="P:carbohydrate metabolic process"/>
    <property type="evidence" value="ECO:0007669"/>
    <property type="project" value="InterPro"/>
</dbReference>
<dbReference type="NCBIfam" id="TIGR01990">
    <property type="entry name" value="bPGM"/>
    <property type="match status" value="1"/>
</dbReference>
<dbReference type="InterPro" id="IPR023214">
    <property type="entry name" value="HAD_sf"/>
</dbReference>
<feature type="binding site" evidence="13">
    <location>
        <position position="77"/>
    </location>
    <ligand>
        <name>substrate</name>
    </ligand>
</feature>
<sequence>MIKGLIFDLDGVITDTAEYHYLAWKSLAKKLDIKIDREFNEQLKGISRMDSLDLILKHGNKENEYTEEDKLKLAAQKNEEYQTYIEKITSDDLLPGIELLLKEAKEKEMGMALASASKNGPKIIKQLGIDDLFKGTVVDPASLKAGKPAPEIFLKGAELLGIEPNECIGLEDAEAGVESINAAGIFSVGVGSKSAMAKADYIVESTKELTLNDILNQAQK</sequence>
<evidence type="ECO:0000256" key="5">
    <source>
        <dbReference type="ARBA" id="ARBA00022723"/>
    </source>
</evidence>
<dbReference type="EMBL" id="FNYW01000005">
    <property type="protein sequence ID" value="SEI60317.1"/>
    <property type="molecule type" value="Genomic_DNA"/>
</dbReference>
<feature type="binding site" evidence="13">
    <location>
        <position position="147"/>
    </location>
    <ligand>
        <name>substrate</name>
    </ligand>
</feature>
<dbReference type="SUPFAM" id="SSF56784">
    <property type="entry name" value="HAD-like"/>
    <property type="match status" value="1"/>
</dbReference>
<evidence type="ECO:0000256" key="2">
    <source>
        <dbReference type="ARBA" id="ARBA00006171"/>
    </source>
</evidence>
<evidence type="ECO:0000256" key="11">
    <source>
        <dbReference type="ARBA" id="ARBA00044991"/>
    </source>
</evidence>
<evidence type="ECO:0000256" key="8">
    <source>
        <dbReference type="ARBA" id="ARBA00023277"/>
    </source>
</evidence>
<evidence type="ECO:0000256" key="12">
    <source>
        <dbReference type="PIRSR" id="PIRSR610972-1"/>
    </source>
</evidence>
<evidence type="ECO:0000256" key="3">
    <source>
        <dbReference type="ARBA" id="ARBA00022490"/>
    </source>
</evidence>
<dbReference type="InterPro" id="IPR006439">
    <property type="entry name" value="HAD-SF_hydro_IA"/>
</dbReference>
<feature type="binding site" evidence="13">
    <location>
        <begin position="115"/>
        <end position="119"/>
    </location>
    <ligand>
        <name>substrate</name>
    </ligand>
</feature>
<gene>
    <name evidence="16" type="ORF">SAMN04488113_10516</name>
</gene>
<evidence type="ECO:0000313" key="16">
    <source>
        <dbReference type="EMBL" id="SEI60317.1"/>
    </source>
</evidence>
<evidence type="ECO:0000256" key="6">
    <source>
        <dbReference type="ARBA" id="ARBA00022842"/>
    </source>
</evidence>
<dbReference type="PANTHER" id="PTHR43481:SF4">
    <property type="entry name" value="GLYCEROL-1-PHOSPHATE PHOSPHOHYDROLASE 1-RELATED"/>
    <property type="match status" value="1"/>
</dbReference>
<feature type="binding site" evidence="14">
    <location>
        <position position="8"/>
    </location>
    <ligand>
        <name>Mg(2+)</name>
        <dbReference type="ChEBI" id="CHEBI:18420"/>
    </ligand>
</feature>
<dbReference type="SFLD" id="SFLDS00003">
    <property type="entry name" value="Haloacid_Dehalogenase"/>
    <property type="match status" value="1"/>
</dbReference>
<keyword evidence="6 14" id="KW-0460">Magnesium</keyword>
<dbReference type="InterPro" id="IPR010972">
    <property type="entry name" value="Beta-PGM"/>
</dbReference>
<feature type="binding site" evidence="13">
    <location>
        <position position="51"/>
    </location>
    <ligand>
        <name>substrate</name>
    </ligand>
</feature>
<evidence type="ECO:0000256" key="4">
    <source>
        <dbReference type="ARBA" id="ARBA00022553"/>
    </source>
</evidence>
<keyword evidence="8" id="KW-0119">Carbohydrate metabolism</keyword>
<proteinExistence type="inferred from homology"/>
<dbReference type="SFLD" id="SFLDF00046">
    <property type="entry name" value="beta-phosphoglucomutase"/>
    <property type="match status" value="1"/>
</dbReference>
<dbReference type="PANTHER" id="PTHR43481">
    <property type="entry name" value="FRUCTOSE-1-PHOSPHATE PHOSPHATASE"/>
    <property type="match status" value="1"/>
</dbReference>
<dbReference type="Pfam" id="PF00702">
    <property type="entry name" value="Hydrolase"/>
    <property type="match status" value="1"/>
</dbReference>